<name>A0ABD2VH67_9SOLN</name>
<sequence length="119" mass="13157">MKNHEARPARSAPLSEAHGAEAYGQSEIRQNNRGHDTCVGVARAKDNIIIVEVVVITKGRTIWVLKIILLKERVITVIVVALKVTEKMNVEHLSIFSGCIKILSKGKEIKVVPPLLMPE</sequence>
<evidence type="ECO:0000256" key="1">
    <source>
        <dbReference type="SAM" id="MobiDB-lite"/>
    </source>
</evidence>
<dbReference type="Proteomes" id="UP001627284">
    <property type="component" value="Unassembled WGS sequence"/>
</dbReference>
<comment type="caution">
    <text evidence="2">The sequence shown here is derived from an EMBL/GenBank/DDBJ whole genome shotgun (WGS) entry which is preliminary data.</text>
</comment>
<dbReference type="EMBL" id="JBJKTR010000001">
    <property type="protein sequence ID" value="KAL3380094.1"/>
    <property type="molecule type" value="Genomic_DNA"/>
</dbReference>
<reference evidence="2 3" key="1">
    <citation type="submission" date="2024-05" db="EMBL/GenBank/DDBJ databases">
        <title>De novo assembly of an allotetraploid wild potato.</title>
        <authorList>
            <person name="Hosaka A.J."/>
        </authorList>
    </citation>
    <scope>NUCLEOTIDE SEQUENCE [LARGE SCALE GENOMIC DNA]</scope>
    <source>
        <tissue evidence="2">Young leaves</tissue>
    </source>
</reference>
<proteinExistence type="predicted"/>
<feature type="region of interest" description="Disordered" evidence="1">
    <location>
        <begin position="1"/>
        <end position="20"/>
    </location>
</feature>
<dbReference type="AlphaFoldDB" id="A0ABD2VH67"/>
<keyword evidence="3" id="KW-1185">Reference proteome</keyword>
<organism evidence="2 3">
    <name type="scientific">Solanum stoloniferum</name>
    <dbReference type="NCBI Taxonomy" id="62892"/>
    <lineage>
        <taxon>Eukaryota</taxon>
        <taxon>Viridiplantae</taxon>
        <taxon>Streptophyta</taxon>
        <taxon>Embryophyta</taxon>
        <taxon>Tracheophyta</taxon>
        <taxon>Spermatophyta</taxon>
        <taxon>Magnoliopsida</taxon>
        <taxon>eudicotyledons</taxon>
        <taxon>Gunneridae</taxon>
        <taxon>Pentapetalae</taxon>
        <taxon>asterids</taxon>
        <taxon>lamiids</taxon>
        <taxon>Solanales</taxon>
        <taxon>Solanaceae</taxon>
        <taxon>Solanoideae</taxon>
        <taxon>Solaneae</taxon>
        <taxon>Solanum</taxon>
    </lineage>
</organism>
<evidence type="ECO:0000313" key="3">
    <source>
        <dbReference type="Proteomes" id="UP001627284"/>
    </source>
</evidence>
<protein>
    <submittedName>
        <fullName evidence="2">Uncharacterized protein</fullName>
    </submittedName>
</protein>
<accession>A0ABD2VH67</accession>
<evidence type="ECO:0000313" key="2">
    <source>
        <dbReference type="EMBL" id="KAL3380094.1"/>
    </source>
</evidence>
<gene>
    <name evidence="2" type="ORF">AABB24_000626</name>
</gene>